<feature type="region of interest" description="Disordered" evidence="3">
    <location>
        <begin position="30"/>
        <end position="72"/>
    </location>
</feature>
<dbReference type="PROSITE" id="PS01187">
    <property type="entry name" value="EGF_CA"/>
    <property type="match status" value="1"/>
</dbReference>
<evidence type="ECO:0000256" key="2">
    <source>
        <dbReference type="ARBA" id="ARBA00023157"/>
    </source>
</evidence>
<dbReference type="Gene3D" id="2.10.25.10">
    <property type="entry name" value="Laminin"/>
    <property type="match status" value="1"/>
</dbReference>
<gene>
    <name evidence="7" type="primary">LOC107226276</name>
</gene>
<dbReference type="GeneID" id="107226276"/>
<feature type="compositionally biased region" description="Polar residues" evidence="3">
    <location>
        <begin position="45"/>
        <end position="63"/>
    </location>
</feature>
<evidence type="ECO:0000256" key="3">
    <source>
        <dbReference type="SAM" id="MobiDB-lite"/>
    </source>
</evidence>
<evidence type="ECO:0000259" key="5">
    <source>
        <dbReference type="SMART" id="SM00179"/>
    </source>
</evidence>
<feature type="signal peptide" evidence="4">
    <location>
        <begin position="1"/>
        <end position="21"/>
    </location>
</feature>
<dbReference type="RefSeq" id="XP_015522524.1">
    <property type="nucleotide sequence ID" value="XM_015667038.2"/>
</dbReference>
<dbReference type="Proteomes" id="UP000829291">
    <property type="component" value="Chromosome 3"/>
</dbReference>
<dbReference type="GO" id="GO:0005509">
    <property type="term" value="F:calcium ion binding"/>
    <property type="evidence" value="ECO:0007669"/>
    <property type="project" value="InterPro"/>
</dbReference>
<evidence type="ECO:0000256" key="4">
    <source>
        <dbReference type="SAM" id="SignalP"/>
    </source>
</evidence>
<keyword evidence="6" id="KW-1185">Reference proteome</keyword>
<dbReference type="AlphaFoldDB" id="A0A6J0C855"/>
<feature type="chain" id="PRO_5027012619" evidence="4">
    <location>
        <begin position="22"/>
        <end position="439"/>
    </location>
</feature>
<name>A0A6J0C855_NEOLC</name>
<sequence length="439" mass="50399">MRKHYATCFLGVYVCFSVATARFWGIVEESDDRDNDEDDLEEGQATEQVINPDVNTGEPTTQGDNDEASDAGWDANRVIRDVAYFLRSHKFKDFDHRYYGSVSEVPRRLYQEFPKPPLRSLHWEVHKHCAVSFKSCLKFLEEIVKLTPLRRQDDTVTVMREQSWDPEKDKNQITSTQEDCELAKKKDNLTADPFQGPIERFQWRTTASYYMCWYTMLDTPELARFGEPCDNMAYCLDSYGIGNKDPRADDTKPFACAVYSFCPDPCCPLEHIWKMEECYQSQENPCYDGNGSDNRKCVFQREDNRDFESLIKNQLNVTCACQEVGYEWSSRFGICVDTDECSTETDKCSKENMNTCINLPGYYDCMCNLGYVYSPEAKSCVFSQAFDKALHGVDDEDANETEVKSVLAKIVKVLTRSKAPSLDSTVVALFSSYILVLCH</sequence>
<protein>
    <submittedName>
        <fullName evidence="7">Uncharacterized protein LOC107226276</fullName>
    </submittedName>
</protein>
<dbReference type="SUPFAM" id="SSF57196">
    <property type="entry name" value="EGF/Laminin"/>
    <property type="match status" value="1"/>
</dbReference>
<evidence type="ECO:0000256" key="1">
    <source>
        <dbReference type="ARBA" id="ARBA00022536"/>
    </source>
</evidence>
<keyword evidence="4" id="KW-0732">Signal</keyword>
<feature type="compositionally biased region" description="Acidic residues" evidence="3">
    <location>
        <begin position="30"/>
        <end position="44"/>
    </location>
</feature>
<feature type="domain" description="EGF-like calcium-binding" evidence="5">
    <location>
        <begin position="337"/>
        <end position="381"/>
    </location>
</feature>
<dbReference type="SMART" id="SM00179">
    <property type="entry name" value="EGF_CA"/>
    <property type="match status" value="1"/>
</dbReference>
<organism evidence="7">
    <name type="scientific">Neodiprion lecontei</name>
    <name type="common">Redheaded pine sawfly</name>
    <dbReference type="NCBI Taxonomy" id="441921"/>
    <lineage>
        <taxon>Eukaryota</taxon>
        <taxon>Metazoa</taxon>
        <taxon>Ecdysozoa</taxon>
        <taxon>Arthropoda</taxon>
        <taxon>Hexapoda</taxon>
        <taxon>Insecta</taxon>
        <taxon>Pterygota</taxon>
        <taxon>Neoptera</taxon>
        <taxon>Endopterygota</taxon>
        <taxon>Hymenoptera</taxon>
        <taxon>Tenthredinoidea</taxon>
        <taxon>Diprionidae</taxon>
        <taxon>Diprioninae</taxon>
        <taxon>Neodiprion</taxon>
    </lineage>
</organism>
<dbReference type="OrthoDB" id="5985519at2759"/>
<reference evidence="7" key="1">
    <citation type="submission" date="2025-08" db="UniProtKB">
        <authorList>
            <consortium name="RefSeq"/>
        </authorList>
    </citation>
    <scope>IDENTIFICATION</scope>
    <source>
        <tissue evidence="7">Thorax and Abdomen</tissue>
    </source>
</reference>
<evidence type="ECO:0000313" key="7">
    <source>
        <dbReference type="RefSeq" id="XP_015522524.1"/>
    </source>
</evidence>
<accession>A0A6J0C855</accession>
<keyword evidence="1" id="KW-0245">EGF-like domain</keyword>
<dbReference type="InterPro" id="IPR049883">
    <property type="entry name" value="NOTCH1_EGF-like"/>
</dbReference>
<evidence type="ECO:0000313" key="6">
    <source>
        <dbReference type="Proteomes" id="UP000829291"/>
    </source>
</evidence>
<dbReference type="InParanoid" id="A0A6J0C855"/>
<dbReference type="InterPro" id="IPR018097">
    <property type="entry name" value="EGF_Ca-bd_CS"/>
</dbReference>
<dbReference type="InterPro" id="IPR001881">
    <property type="entry name" value="EGF-like_Ca-bd_dom"/>
</dbReference>
<dbReference type="Pfam" id="PF07645">
    <property type="entry name" value="EGF_CA"/>
    <property type="match status" value="1"/>
</dbReference>
<keyword evidence="2" id="KW-1015">Disulfide bond</keyword>
<dbReference type="KEGG" id="nlo:107226276"/>
<proteinExistence type="predicted"/>